<keyword evidence="4" id="KW-0670">Pyruvate</keyword>
<dbReference type="RefSeq" id="WP_289527842.1">
    <property type="nucleotide sequence ID" value="NZ_JAUDCK010000024.1"/>
</dbReference>
<dbReference type="PANTHER" id="PTHR10067">
    <property type="entry name" value="PHOSPHATIDYLSERINE DECARBOXYLASE"/>
    <property type="match status" value="1"/>
</dbReference>
<keyword evidence="1" id="KW-0210">Decarboxylase</keyword>
<accession>A0ABT7UJ38</accession>
<dbReference type="InterPro" id="IPR003817">
    <property type="entry name" value="PS_Dcarbxylase"/>
</dbReference>
<keyword evidence="3" id="KW-0456">Lyase</keyword>
<keyword evidence="6" id="KW-1185">Reference proteome</keyword>
<organism evidence="5 6">
    <name type="scientific">Massilimicrobiota timonensis</name>
    <dbReference type="NCBI Taxonomy" id="1776392"/>
    <lineage>
        <taxon>Bacteria</taxon>
        <taxon>Bacillati</taxon>
        <taxon>Bacillota</taxon>
        <taxon>Erysipelotrichia</taxon>
        <taxon>Erysipelotrichales</taxon>
        <taxon>Erysipelotrichaceae</taxon>
        <taxon>Massilimicrobiota</taxon>
    </lineage>
</organism>
<evidence type="ECO:0000256" key="1">
    <source>
        <dbReference type="ARBA" id="ARBA00022793"/>
    </source>
</evidence>
<name>A0ABT7UJ38_9FIRM</name>
<evidence type="ECO:0000313" key="6">
    <source>
        <dbReference type="Proteomes" id="UP001529275"/>
    </source>
</evidence>
<evidence type="ECO:0000256" key="4">
    <source>
        <dbReference type="ARBA" id="ARBA00023317"/>
    </source>
</evidence>
<comment type="caution">
    <text evidence="5">The sequence shown here is derived from an EMBL/GenBank/DDBJ whole genome shotgun (WGS) entry which is preliminary data.</text>
</comment>
<reference evidence="5 6" key="2">
    <citation type="submission" date="2023-06" db="EMBL/GenBank/DDBJ databases">
        <authorList>
            <person name="Zeman M."/>
            <person name="Kubasova T."/>
            <person name="Jahodarova E."/>
            <person name="Nykrynova M."/>
            <person name="Rychlik I."/>
        </authorList>
    </citation>
    <scope>NUCLEOTIDE SEQUENCE [LARGE SCALE GENOMIC DNA]</scope>
    <source>
        <strain evidence="5 6">ET341</strain>
    </source>
</reference>
<dbReference type="EMBL" id="JAUDCK010000024">
    <property type="protein sequence ID" value="MDM8196161.1"/>
    <property type="molecule type" value="Genomic_DNA"/>
</dbReference>
<evidence type="ECO:0000256" key="2">
    <source>
        <dbReference type="ARBA" id="ARBA00023145"/>
    </source>
</evidence>
<proteinExistence type="predicted"/>
<evidence type="ECO:0000313" key="5">
    <source>
        <dbReference type="EMBL" id="MDM8196161.1"/>
    </source>
</evidence>
<sequence>MRIFDRSGQELIVNQRQNQLLKFLYSHFLGRCALKVLTLPFITHIGGYYMNSRFSKRKIQPFIQQNQIDMSQYEKQEYSCYNDFFTRKIKKEARPICMEHDLLIAPADSKLTYYSIHQDTCLTIKDTVYSLSDLLKNQSLAQEYDGGTCLIFRLTVDDYHRYCYIDDGTKEQDIYIPGIFHTVNPVANDYYPIYKQNSRSYSLLHTQHFGDVIYMEVGAMMVGKIVNHSKTSFQRGEEKGYFEFGGSTIVVLFKKDIVVIDEDIIKNSQNNDETRVLMGEKIGIKR</sequence>
<protein>
    <submittedName>
        <fullName evidence="5">Phosphatidylserine decarboxylase</fullName>
    </submittedName>
</protein>
<dbReference type="PANTHER" id="PTHR10067:SF17">
    <property type="entry name" value="PHOSPHATIDYLSERINE DECARBOXYLASE PROENZYME 2"/>
    <property type="match status" value="1"/>
</dbReference>
<dbReference type="Pfam" id="PF02666">
    <property type="entry name" value="PS_Dcarbxylase"/>
    <property type="match status" value="1"/>
</dbReference>
<reference evidence="6" key="1">
    <citation type="submission" date="2023-06" db="EMBL/GenBank/DDBJ databases">
        <title>Identification and characterization of horizontal gene transfer across gut microbiota members of farm animals based on homology search.</title>
        <authorList>
            <person name="Zeman M."/>
            <person name="Kubasova T."/>
            <person name="Jahodarova E."/>
            <person name="Nykrynova M."/>
            <person name="Rychlik I."/>
        </authorList>
    </citation>
    <scope>NUCLEOTIDE SEQUENCE [LARGE SCALE GENOMIC DNA]</scope>
    <source>
        <strain evidence="6">ET341</strain>
    </source>
</reference>
<dbReference type="Proteomes" id="UP001529275">
    <property type="component" value="Unassembled WGS sequence"/>
</dbReference>
<gene>
    <name evidence="5" type="ORF">QUV98_07520</name>
</gene>
<evidence type="ECO:0000256" key="3">
    <source>
        <dbReference type="ARBA" id="ARBA00023239"/>
    </source>
</evidence>
<keyword evidence="2" id="KW-0865">Zymogen</keyword>